<protein>
    <submittedName>
        <fullName evidence="3">Spore coat protein U</fullName>
    </submittedName>
</protein>
<evidence type="ECO:0000259" key="2">
    <source>
        <dbReference type="Pfam" id="PF05229"/>
    </source>
</evidence>
<keyword evidence="1" id="KW-0732">Signal</keyword>
<dbReference type="Pfam" id="PF05229">
    <property type="entry name" value="SCPU"/>
    <property type="match status" value="2"/>
</dbReference>
<evidence type="ECO:0000256" key="1">
    <source>
        <dbReference type="SAM" id="SignalP"/>
    </source>
</evidence>
<feature type="domain" description="Spore coat protein U/FanG" evidence="2">
    <location>
        <begin position="24"/>
        <end position="166"/>
    </location>
</feature>
<keyword evidence="3" id="KW-0167">Capsid protein</keyword>
<keyword evidence="3" id="KW-0946">Virion</keyword>
<dbReference type="SMART" id="SM00972">
    <property type="entry name" value="SCPU"/>
    <property type="match status" value="2"/>
</dbReference>
<dbReference type="EMBL" id="LDJK01000020">
    <property type="protein sequence ID" value="KRG74748.1"/>
    <property type="molecule type" value="Genomic_DNA"/>
</dbReference>
<feature type="signal peptide" evidence="1">
    <location>
        <begin position="1"/>
        <end position="24"/>
    </location>
</feature>
<comment type="caution">
    <text evidence="3">The sequence shown here is derived from an EMBL/GenBank/DDBJ whole genome shotgun (WGS) entry which is preliminary data.</text>
</comment>
<feature type="chain" id="PRO_5006394926" evidence="1">
    <location>
        <begin position="25"/>
        <end position="344"/>
    </location>
</feature>
<proteinExistence type="predicted"/>
<dbReference type="InterPro" id="IPR007893">
    <property type="entry name" value="Spore_coat_U/FanG"/>
</dbReference>
<keyword evidence="4" id="KW-1185">Reference proteome</keyword>
<sequence length="344" mass="35508">MIRAWAAGLLVLLVLLAWPGAARADTTCTATASAVAFGNITNMAASATPANMGVTITCTTGGLTLLANVRVRLCVGIGSGSASTAVLPTRQMTNATADPLAFQLYTDAARQVPWGLLQAGSPPAQDLQLSYAAPLLGGSGSITTTVYGQVPANQTLATGSYSSAFTTGNVTLTYAYNEVLLGTPTMPGSCTDAVATNRKSASNAFPFTATATVLPQCGSYLVTDMEFGTAAGRIATPINQTAQLTLTCVRRTAFNVSLDNGLYASGSTRRMRHATTTTAFIPYELYRDSARLQRWGNTVGTDVVAGTGTGVAQQVTIYGRAPATTGALPVAGNYADRITVTITY</sequence>
<dbReference type="PANTHER" id="PTHR37089:SF4">
    <property type="entry name" value="EXPORTED PROTEIN"/>
    <property type="match status" value="1"/>
</dbReference>
<organism evidence="3 4">
    <name type="scientific">Stenotrophomonas chelatiphaga</name>
    <dbReference type="NCBI Taxonomy" id="517011"/>
    <lineage>
        <taxon>Bacteria</taxon>
        <taxon>Pseudomonadati</taxon>
        <taxon>Pseudomonadota</taxon>
        <taxon>Gammaproteobacteria</taxon>
        <taxon>Lysobacterales</taxon>
        <taxon>Lysobacteraceae</taxon>
        <taxon>Stenotrophomonas</taxon>
    </lineage>
</organism>
<dbReference type="RefSeq" id="WP_057507863.1">
    <property type="nucleotide sequence ID" value="NZ_LDJK01000020.1"/>
</dbReference>
<feature type="domain" description="Spore coat protein U/FanG" evidence="2">
    <location>
        <begin position="205"/>
        <end position="341"/>
    </location>
</feature>
<dbReference type="AlphaFoldDB" id="A0A0R0CYH2"/>
<accession>A0A0R0CYH2</accession>
<evidence type="ECO:0000313" key="3">
    <source>
        <dbReference type="EMBL" id="KRG74748.1"/>
    </source>
</evidence>
<dbReference type="PATRIC" id="fig|517011.3.peg.924"/>
<reference evidence="3 4" key="1">
    <citation type="submission" date="2015-05" db="EMBL/GenBank/DDBJ databases">
        <title>Genome sequencing and analysis of members of genus Stenotrophomonas.</title>
        <authorList>
            <person name="Patil P.P."/>
            <person name="Midha S."/>
            <person name="Patil P.B."/>
        </authorList>
    </citation>
    <scope>NUCLEOTIDE SEQUENCE [LARGE SCALE GENOMIC DNA]</scope>
    <source>
        <strain evidence="3 4">DSM 21508</strain>
    </source>
</reference>
<dbReference type="Proteomes" id="UP000051386">
    <property type="component" value="Unassembled WGS sequence"/>
</dbReference>
<gene>
    <name evidence="3" type="ORF">ABB28_06520</name>
</gene>
<evidence type="ECO:0000313" key="4">
    <source>
        <dbReference type="Proteomes" id="UP000051386"/>
    </source>
</evidence>
<name>A0A0R0CYH2_9GAMM</name>
<dbReference type="PANTHER" id="PTHR37089">
    <property type="entry name" value="PROTEIN U-RELATED"/>
    <property type="match status" value="1"/>
</dbReference>
<dbReference type="InterPro" id="IPR053167">
    <property type="entry name" value="Spore_coat_component"/>
</dbReference>